<protein>
    <submittedName>
        <fullName evidence="1">Diguanylate cyclase</fullName>
    </submittedName>
</protein>
<organism evidence="1 2">
    <name type="scientific">Novimethylophilus kurashikiensis</name>
    <dbReference type="NCBI Taxonomy" id="1825523"/>
    <lineage>
        <taxon>Bacteria</taxon>
        <taxon>Pseudomonadati</taxon>
        <taxon>Pseudomonadota</taxon>
        <taxon>Betaproteobacteria</taxon>
        <taxon>Nitrosomonadales</taxon>
        <taxon>Methylophilaceae</taxon>
        <taxon>Novimethylophilus</taxon>
    </lineage>
</organism>
<keyword evidence="2" id="KW-1185">Reference proteome</keyword>
<comment type="caution">
    <text evidence="1">The sequence shown here is derived from an EMBL/GenBank/DDBJ whole genome shotgun (WGS) entry which is preliminary data.</text>
</comment>
<dbReference type="Proteomes" id="UP000245081">
    <property type="component" value="Unassembled WGS sequence"/>
</dbReference>
<gene>
    <name evidence="1" type="ORF">NMK_1636</name>
</gene>
<accession>A0A2R5F778</accession>
<sequence length="80" mass="9030">MKEFMKKTLALLFAVIALTACSHHRKPLEAAKKERLVSELISTAPQCKAFKDKLSQPLEDDDVDKVFHDALDAHCIHKDV</sequence>
<dbReference type="PROSITE" id="PS51257">
    <property type="entry name" value="PROKAR_LIPOPROTEIN"/>
    <property type="match status" value="1"/>
</dbReference>
<dbReference type="EMBL" id="BDOQ01000006">
    <property type="protein sequence ID" value="GBG14076.1"/>
    <property type="molecule type" value="Genomic_DNA"/>
</dbReference>
<evidence type="ECO:0000313" key="2">
    <source>
        <dbReference type="Proteomes" id="UP000245081"/>
    </source>
</evidence>
<proteinExistence type="predicted"/>
<evidence type="ECO:0000313" key="1">
    <source>
        <dbReference type="EMBL" id="GBG14076.1"/>
    </source>
</evidence>
<reference evidence="1 2" key="1">
    <citation type="journal article" date="2018" name="Environ. Microbiol.">
        <title>Isolation and genomic characterization of Novimethylophilus kurashikiensis gen. nov. sp. nov., a new lanthanide-dependent methylotrophic species of Methylophilaceae.</title>
        <authorList>
            <person name="Lv H."/>
            <person name="Sahin N."/>
            <person name="Tani A."/>
        </authorList>
    </citation>
    <scope>NUCLEOTIDE SEQUENCE [LARGE SCALE GENOMIC DNA]</scope>
    <source>
        <strain evidence="1 2">La2-4</strain>
    </source>
</reference>
<name>A0A2R5F778_9PROT</name>
<dbReference type="AlphaFoldDB" id="A0A2R5F778"/>